<dbReference type="GO" id="GO:0009055">
    <property type="term" value="F:electron transfer activity"/>
    <property type="evidence" value="ECO:0007669"/>
    <property type="project" value="InterPro"/>
</dbReference>
<gene>
    <name evidence="11" type="ORF">BD293_2651</name>
</gene>
<dbReference type="RefSeq" id="WP_246086293.1">
    <property type="nucleotide sequence ID" value="NZ_VFPT01000001.1"/>
</dbReference>
<sequence>MKILCLSNTGARLCAAALVASLAAGFGVKLAQGQTLNQGYAAMQQGDFFTAFTALRRLEQAGDPEASRLLQDLFLTPSAPEVAHPVAAPRARAVPAPRQGAAPSHAPLRAPRPATRPITQDVLHRQSKGLPDPLTDQSYREVDDTLARIGHLLFFDPILSGNKDIACATCHHPRLAAGDGVSLGLGTGAQGLGEARTPEGPHAAVRRIPRNAPALWNLGARDVRTLFHDGRVEMPPDTPGRFLTPQGPLDYMALDSLLAAQAMFPVLSPEEMAGRPGDNPIADAVAAERIHGDDGAWALLAARVDGLSAYRAAFAAWRGHSAPVTMDEIANALAAFIEVEFRADKTPFDQYLREVAALSAQAGEGMRLFYGRANCASCHSGPLLSDQKFHAMGQPPIGPGKERDADGYTRDIGRAAVTLDPADAYAFRTPMLRNVLQTGPWGHAGAFADLRAFLRHHLDPVAGLAAYQPQAVLPDLGQDADDYAATRDAHQRELITSAAARAMAQRPLVILQDDEISLLISFLETLDDPVALQGRFGVPDAVPSGLDIPD</sequence>
<evidence type="ECO:0000256" key="3">
    <source>
        <dbReference type="ARBA" id="ARBA00022723"/>
    </source>
</evidence>
<organism evidence="11 12">
    <name type="scientific">Roseinatronobacter monicus</name>
    <dbReference type="NCBI Taxonomy" id="393481"/>
    <lineage>
        <taxon>Bacteria</taxon>
        <taxon>Pseudomonadati</taxon>
        <taxon>Pseudomonadota</taxon>
        <taxon>Alphaproteobacteria</taxon>
        <taxon>Rhodobacterales</taxon>
        <taxon>Paracoccaceae</taxon>
        <taxon>Roseinatronobacter</taxon>
    </lineage>
</organism>
<keyword evidence="6 7" id="KW-0408">Iron</keyword>
<feature type="chain" id="PRO_5022111605" evidence="9">
    <location>
        <begin position="32"/>
        <end position="550"/>
    </location>
</feature>
<evidence type="ECO:0000313" key="12">
    <source>
        <dbReference type="Proteomes" id="UP000320582"/>
    </source>
</evidence>
<keyword evidence="12" id="KW-1185">Reference proteome</keyword>
<dbReference type="InterPro" id="IPR004852">
    <property type="entry name" value="Di-haem_cyt_c_peroxidsae"/>
</dbReference>
<dbReference type="EMBL" id="VFPT01000001">
    <property type="protein sequence ID" value="TQM93996.1"/>
    <property type="molecule type" value="Genomic_DNA"/>
</dbReference>
<evidence type="ECO:0000256" key="9">
    <source>
        <dbReference type="SAM" id="SignalP"/>
    </source>
</evidence>
<evidence type="ECO:0000256" key="7">
    <source>
        <dbReference type="PROSITE-ProRule" id="PRU00433"/>
    </source>
</evidence>
<feature type="domain" description="Cytochrome c" evidence="10">
    <location>
        <begin position="360"/>
        <end position="527"/>
    </location>
</feature>
<comment type="subcellular location">
    <subcellularLocation>
        <location evidence="1">Cell envelope</location>
    </subcellularLocation>
</comment>
<name>A0A543KFY8_9RHOB</name>
<feature type="region of interest" description="Disordered" evidence="8">
    <location>
        <begin position="90"/>
        <end position="115"/>
    </location>
</feature>
<keyword evidence="5" id="KW-0560">Oxidoreductase</keyword>
<evidence type="ECO:0000256" key="2">
    <source>
        <dbReference type="ARBA" id="ARBA00022617"/>
    </source>
</evidence>
<dbReference type="SUPFAM" id="SSF46626">
    <property type="entry name" value="Cytochrome c"/>
    <property type="match status" value="2"/>
</dbReference>
<dbReference type="InterPro" id="IPR009056">
    <property type="entry name" value="Cyt_c-like_dom"/>
</dbReference>
<evidence type="ECO:0000256" key="8">
    <source>
        <dbReference type="SAM" id="MobiDB-lite"/>
    </source>
</evidence>
<reference evidence="11 12" key="1">
    <citation type="submission" date="2019-06" db="EMBL/GenBank/DDBJ databases">
        <title>Genomic Encyclopedia of Archaeal and Bacterial Type Strains, Phase II (KMG-II): from individual species to whole genera.</title>
        <authorList>
            <person name="Goeker M."/>
        </authorList>
    </citation>
    <scope>NUCLEOTIDE SEQUENCE [LARGE SCALE GENOMIC DNA]</scope>
    <source>
        <strain evidence="11 12">DSM 18423</strain>
    </source>
</reference>
<feature type="domain" description="Cytochrome c" evidence="10">
    <location>
        <begin position="145"/>
        <end position="262"/>
    </location>
</feature>
<dbReference type="GO" id="GO:0030313">
    <property type="term" value="C:cell envelope"/>
    <property type="evidence" value="ECO:0007669"/>
    <property type="project" value="UniProtKB-SubCell"/>
</dbReference>
<feature type="signal peptide" evidence="9">
    <location>
        <begin position="1"/>
        <end position="31"/>
    </location>
</feature>
<dbReference type="PANTHER" id="PTHR30600:SF10">
    <property type="entry name" value="BLL6722 PROTEIN"/>
    <property type="match status" value="1"/>
</dbReference>
<proteinExistence type="predicted"/>
<evidence type="ECO:0000256" key="4">
    <source>
        <dbReference type="ARBA" id="ARBA00022729"/>
    </source>
</evidence>
<dbReference type="PANTHER" id="PTHR30600">
    <property type="entry name" value="CYTOCHROME C PEROXIDASE-RELATED"/>
    <property type="match status" value="1"/>
</dbReference>
<dbReference type="Gene3D" id="1.10.760.10">
    <property type="entry name" value="Cytochrome c-like domain"/>
    <property type="match status" value="2"/>
</dbReference>
<evidence type="ECO:0000259" key="10">
    <source>
        <dbReference type="PROSITE" id="PS51007"/>
    </source>
</evidence>
<dbReference type="GO" id="GO:0004130">
    <property type="term" value="F:cytochrome-c peroxidase activity"/>
    <property type="evidence" value="ECO:0007669"/>
    <property type="project" value="TreeGrafter"/>
</dbReference>
<keyword evidence="11" id="KW-0575">Peroxidase</keyword>
<dbReference type="InterPro" id="IPR036909">
    <property type="entry name" value="Cyt_c-like_dom_sf"/>
</dbReference>
<evidence type="ECO:0000256" key="5">
    <source>
        <dbReference type="ARBA" id="ARBA00023002"/>
    </source>
</evidence>
<dbReference type="PROSITE" id="PS51007">
    <property type="entry name" value="CYTC"/>
    <property type="match status" value="2"/>
</dbReference>
<evidence type="ECO:0000256" key="1">
    <source>
        <dbReference type="ARBA" id="ARBA00004196"/>
    </source>
</evidence>
<keyword evidence="4 9" id="KW-0732">Signal</keyword>
<protein>
    <submittedName>
        <fullName evidence="11">Cytochrome c peroxidase</fullName>
    </submittedName>
</protein>
<evidence type="ECO:0000256" key="6">
    <source>
        <dbReference type="ARBA" id="ARBA00023004"/>
    </source>
</evidence>
<dbReference type="Pfam" id="PF03150">
    <property type="entry name" value="CCP_MauG"/>
    <property type="match status" value="1"/>
</dbReference>
<dbReference type="GO" id="GO:0020037">
    <property type="term" value="F:heme binding"/>
    <property type="evidence" value="ECO:0007669"/>
    <property type="project" value="InterPro"/>
</dbReference>
<dbReference type="InterPro" id="IPR051395">
    <property type="entry name" value="Cytochrome_c_Peroxidase/MauG"/>
</dbReference>
<evidence type="ECO:0000313" key="11">
    <source>
        <dbReference type="EMBL" id="TQM93996.1"/>
    </source>
</evidence>
<keyword evidence="3 7" id="KW-0479">Metal-binding</keyword>
<dbReference type="AlphaFoldDB" id="A0A543KFY8"/>
<dbReference type="Proteomes" id="UP000320582">
    <property type="component" value="Unassembled WGS sequence"/>
</dbReference>
<dbReference type="GO" id="GO:0046872">
    <property type="term" value="F:metal ion binding"/>
    <property type="evidence" value="ECO:0007669"/>
    <property type="project" value="UniProtKB-KW"/>
</dbReference>
<accession>A0A543KFY8</accession>
<keyword evidence="2 7" id="KW-0349">Heme</keyword>
<comment type="caution">
    <text evidence="11">The sequence shown here is derived from an EMBL/GenBank/DDBJ whole genome shotgun (WGS) entry which is preliminary data.</text>
</comment>